<sequence>MTELDDLARELFAAVPELREAMTEAGDDPVPDPDAPTLWLGEVGGALARRAERLAPDRFGEALAVVERHLAGSDQRMRNAICTGFLEALASAVSGHRLHPSLLAEHLGPQSRAYVDAWDQHTLGRSSLDPS</sequence>
<feature type="domain" description="DUF7674" evidence="1">
    <location>
        <begin position="10"/>
        <end position="120"/>
    </location>
</feature>
<comment type="caution">
    <text evidence="2">The sequence shown here is derived from an EMBL/GenBank/DDBJ whole genome shotgun (WGS) entry which is preliminary data.</text>
</comment>
<reference evidence="2 3" key="1">
    <citation type="submission" date="2019-12" db="EMBL/GenBank/DDBJ databases">
        <authorList>
            <person name="Kun Z."/>
        </authorList>
    </citation>
    <scope>NUCLEOTIDE SEQUENCE [LARGE SCALE GENOMIC DNA]</scope>
    <source>
        <strain evidence="2 3">YIM 123512</strain>
    </source>
</reference>
<name>A0A6L7F434_9ACTN</name>
<protein>
    <recommendedName>
        <fullName evidence="1">DUF7674 domain-containing protein</fullName>
    </recommendedName>
</protein>
<evidence type="ECO:0000259" key="1">
    <source>
        <dbReference type="Pfam" id="PF24722"/>
    </source>
</evidence>
<gene>
    <name evidence="2" type="ORF">GRQ65_20615</name>
</gene>
<proteinExistence type="predicted"/>
<dbReference type="Proteomes" id="UP000473325">
    <property type="component" value="Unassembled WGS sequence"/>
</dbReference>
<dbReference type="RefSeq" id="WP_160879884.1">
    <property type="nucleotide sequence ID" value="NZ_WUEK01000016.1"/>
</dbReference>
<organism evidence="2 3">
    <name type="scientific">Nocardioides flavescens</name>
    <dbReference type="NCBI Taxonomy" id="2691959"/>
    <lineage>
        <taxon>Bacteria</taxon>
        <taxon>Bacillati</taxon>
        <taxon>Actinomycetota</taxon>
        <taxon>Actinomycetes</taxon>
        <taxon>Propionibacteriales</taxon>
        <taxon>Nocardioidaceae</taxon>
        <taxon>Nocardioides</taxon>
    </lineage>
</organism>
<dbReference type="Pfam" id="PF24722">
    <property type="entry name" value="DUF7674"/>
    <property type="match status" value="1"/>
</dbReference>
<evidence type="ECO:0000313" key="2">
    <source>
        <dbReference type="EMBL" id="MXG91951.1"/>
    </source>
</evidence>
<keyword evidence="3" id="KW-1185">Reference proteome</keyword>
<accession>A0A6L7F434</accession>
<dbReference type="InterPro" id="IPR056091">
    <property type="entry name" value="DUF7674"/>
</dbReference>
<dbReference type="AlphaFoldDB" id="A0A6L7F434"/>
<dbReference type="EMBL" id="WUEK01000016">
    <property type="protein sequence ID" value="MXG91951.1"/>
    <property type="molecule type" value="Genomic_DNA"/>
</dbReference>
<evidence type="ECO:0000313" key="3">
    <source>
        <dbReference type="Proteomes" id="UP000473325"/>
    </source>
</evidence>